<name>A0A7C2NTT8_9PLAN</name>
<gene>
    <name evidence="1" type="ORF">ENQ76_04670</name>
</gene>
<dbReference type="AlphaFoldDB" id="A0A7C2NTT8"/>
<dbReference type="EMBL" id="DSOK01000140">
    <property type="protein sequence ID" value="HEN14748.1"/>
    <property type="molecule type" value="Genomic_DNA"/>
</dbReference>
<reference evidence="1" key="1">
    <citation type="journal article" date="2020" name="mSystems">
        <title>Genome- and Community-Level Interaction Insights into Carbon Utilization and Element Cycling Functions of Hydrothermarchaeota in Hydrothermal Sediment.</title>
        <authorList>
            <person name="Zhou Z."/>
            <person name="Liu Y."/>
            <person name="Xu W."/>
            <person name="Pan J."/>
            <person name="Luo Z.H."/>
            <person name="Li M."/>
        </authorList>
    </citation>
    <scope>NUCLEOTIDE SEQUENCE [LARGE SCALE GENOMIC DNA]</scope>
    <source>
        <strain evidence="1">SpSt-339</strain>
    </source>
</reference>
<sequence length="76" mass="8821">MRQNVTLLKDLVRDTGGEYLPIARAEAALPDLLPNRGEPFTIDERLRTLWDRSWVMYLLVGLLSVEWLTRKLLKLA</sequence>
<accession>A0A7C2NTT8</accession>
<organism evidence="1">
    <name type="scientific">Schlesneria paludicola</name>
    <dbReference type="NCBI Taxonomy" id="360056"/>
    <lineage>
        <taxon>Bacteria</taxon>
        <taxon>Pseudomonadati</taxon>
        <taxon>Planctomycetota</taxon>
        <taxon>Planctomycetia</taxon>
        <taxon>Planctomycetales</taxon>
        <taxon>Planctomycetaceae</taxon>
        <taxon>Schlesneria</taxon>
    </lineage>
</organism>
<protein>
    <submittedName>
        <fullName evidence="1">Uncharacterized protein</fullName>
    </submittedName>
</protein>
<comment type="caution">
    <text evidence="1">The sequence shown here is derived from an EMBL/GenBank/DDBJ whole genome shotgun (WGS) entry which is preliminary data.</text>
</comment>
<proteinExistence type="predicted"/>
<evidence type="ECO:0000313" key="1">
    <source>
        <dbReference type="EMBL" id="HEN14748.1"/>
    </source>
</evidence>